<dbReference type="AlphaFoldDB" id="A0A7C6AA99"/>
<comment type="caution">
    <text evidence="2">The sequence shown here is derived from an EMBL/GenBank/DDBJ whole genome shotgun (WGS) entry which is preliminary data.</text>
</comment>
<gene>
    <name evidence="2" type="ORF">ENW73_08975</name>
</gene>
<name>A0A7C6AA99_UNCW3</name>
<feature type="transmembrane region" description="Helical" evidence="1">
    <location>
        <begin position="7"/>
        <end position="29"/>
    </location>
</feature>
<accession>A0A7C6AA99</accession>
<evidence type="ECO:0008006" key="3">
    <source>
        <dbReference type="Google" id="ProtNLM"/>
    </source>
</evidence>
<dbReference type="EMBL" id="DTLI01000214">
    <property type="protein sequence ID" value="HHS52968.1"/>
    <property type="molecule type" value="Genomic_DNA"/>
</dbReference>
<evidence type="ECO:0000256" key="1">
    <source>
        <dbReference type="SAM" id="Phobius"/>
    </source>
</evidence>
<sequence length="59" mass="6818">MIRTIIWGLIVAGIGLWIWFGNLGIIRPIRFSRDWPLIIIIIGLLTIGEGISRYLRSRK</sequence>
<keyword evidence="1" id="KW-0472">Membrane</keyword>
<protein>
    <recommendedName>
        <fullName evidence="3">DUF5668 domain-containing protein</fullName>
    </recommendedName>
</protein>
<evidence type="ECO:0000313" key="2">
    <source>
        <dbReference type="EMBL" id="HHS52968.1"/>
    </source>
</evidence>
<organism evidence="2">
    <name type="scientific">candidate division WOR-3 bacterium</name>
    <dbReference type="NCBI Taxonomy" id="2052148"/>
    <lineage>
        <taxon>Bacteria</taxon>
        <taxon>Bacteria division WOR-3</taxon>
    </lineage>
</organism>
<feature type="transmembrane region" description="Helical" evidence="1">
    <location>
        <begin position="35"/>
        <end position="55"/>
    </location>
</feature>
<keyword evidence="1" id="KW-1133">Transmembrane helix</keyword>
<reference evidence="2" key="1">
    <citation type="journal article" date="2020" name="mSystems">
        <title>Genome- and Community-Level Interaction Insights into Carbon Utilization and Element Cycling Functions of Hydrothermarchaeota in Hydrothermal Sediment.</title>
        <authorList>
            <person name="Zhou Z."/>
            <person name="Liu Y."/>
            <person name="Xu W."/>
            <person name="Pan J."/>
            <person name="Luo Z.H."/>
            <person name="Li M."/>
        </authorList>
    </citation>
    <scope>NUCLEOTIDE SEQUENCE [LARGE SCALE GENOMIC DNA]</scope>
    <source>
        <strain evidence="2">SpSt-876</strain>
    </source>
</reference>
<proteinExistence type="predicted"/>
<keyword evidence="1" id="KW-0812">Transmembrane</keyword>